<feature type="transmembrane region" description="Helical" evidence="7">
    <location>
        <begin position="308"/>
        <end position="329"/>
    </location>
</feature>
<feature type="domain" description="Copper resistance protein D" evidence="8">
    <location>
        <begin position="233"/>
        <end position="329"/>
    </location>
</feature>
<keyword evidence="2" id="KW-1003">Cell membrane</keyword>
<feature type="transmembrane region" description="Helical" evidence="7">
    <location>
        <begin position="201"/>
        <end position="224"/>
    </location>
</feature>
<keyword evidence="5 7" id="KW-0472">Membrane</keyword>
<organism evidence="9 10">
    <name type="scientific">Oryzihumus leptocrescens</name>
    <dbReference type="NCBI Taxonomy" id="297536"/>
    <lineage>
        <taxon>Bacteria</taxon>
        <taxon>Bacillati</taxon>
        <taxon>Actinomycetota</taxon>
        <taxon>Actinomycetes</taxon>
        <taxon>Micrococcales</taxon>
        <taxon>Intrasporangiaceae</taxon>
        <taxon>Oryzihumus</taxon>
    </lineage>
</organism>
<feature type="transmembrane region" description="Helical" evidence="7">
    <location>
        <begin position="135"/>
        <end position="162"/>
    </location>
</feature>
<dbReference type="EMBL" id="VFOQ01000002">
    <property type="protein sequence ID" value="TQL56805.1"/>
    <property type="molecule type" value="Genomic_DNA"/>
</dbReference>
<comment type="subcellular location">
    <subcellularLocation>
        <location evidence="1">Cell membrane</location>
        <topology evidence="1">Multi-pass membrane protein</topology>
    </subcellularLocation>
</comment>
<dbReference type="InterPro" id="IPR019108">
    <property type="entry name" value="Caa3_assmbl_CtaG-rel"/>
</dbReference>
<dbReference type="GO" id="GO:0005886">
    <property type="term" value="C:plasma membrane"/>
    <property type="evidence" value="ECO:0007669"/>
    <property type="project" value="UniProtKB-SubCell"/>
</dbReference>
<feature type="transmembrane region" description="Helical" evidence="7">
    <location>
        <begin position="92"/>
        <end position="115"/>
    </location>
</feature>
<gene>
    <name evidence="9" type="ORF">FB474_3566</name>
</gene>
<evidence type="ECO:0000313" key="10">
    <source>
        <dbReference type="Proteomes" id="UP000319514"/>
    </source>
</evidence>
<proteinExistence type="predicted"/>
<reference evidence="9 10" key="1">
    <citation type="submission" date="2019-06" db="EMBL/GenBank/DDBJ databases">
        <title>Sequencing the genomes of 1000 actinobacteria strains.</title>
        <authorList>
            <person name="Klenk H.-P."/>
        </authorList>
    </citation>
    <scope>NUCLEOTIDE SEQUENCE [LARGE SCALE GENOMIC DNA]</scope>
    <source>
        <strain evidence="9 10">DSM 18082</strain>
    </source>
</reference>
<feature type="transmembrane region" description="Helical" evidence="7">
    <location>
        <begin position="405"/>
        <end position="431"/>
    </location>
</feature>
<feature type="transmembrane region" description="Helical" evidence="7">
    <location>
        <begin position="62"/>
        <end position="80"/>
    </location>
</feature>
<feature type="transmembrane region" description="Helical" evidence="7">
    <location>
        <begin position="373"/>
        <end position="393"/>
    </location>
</feature>
<evidence type="ECO:0000256" key="7">
    <source>
        <dbReference type="SAM" id="Phobius"/>
    </source>
</evidence>
<feature type="compositionally biased region" description="Pro residues" evidence="6">
    <location>
        <begin position="674"/>
        <end position="684"/>
    </location>
</feature>
<evidence type="ECO:0000256" key="5">
    <source>
        <dbReference type="ARBA" id="ARBA00023136"/>
    </source>
</evidence>
<evidence type="ECO:0000256" key="4">
    <source>
        <dbReference type="ARBA" id="ARBA00022989"/>
    </source>
</evidence>
<dbReference type="InterPro" id="IPR008457">
    <property type="entry name" value="Cu-R_CopD_dom"/>
</dbReference>
<feature type="transmembrane region" description="Helical" evidence="7">
    <location>
        <begin position="484"/>
        <end position="508"/>
    </location>
</feature>
<sequence length="690" mass="71969">MATPKSDPQTPARAPLALVVVAALAVAVPAAVLGGAVAAPVPGLPDPGALVRWGVVLVRVVHDLAAALTVGLLVLAAFIVPESHSTSRRLTATRWAAVSATVWAVAGLVGLVFSFADLAGVRVSDPGFGEELQTFVFSIDVLRAAAISIGLVLVVATGAALARTRAAMVALALLSLLAVLPLALAGHAAGSTDHDTAVNSLGAHLVGAVLWVGGLLGLVVLRPLLGRALPVSVRRYSTLAGWCFATVAVSGALNAWLRVGSLSGLASTYGALVIGKTVALVLLGLAGWQQRRRVVGRLGADPAASGLFARLALGELVVMGAAFGLATALSRSAPPVPQAAEGNVSPALSLTGYPAPPMPVAPDAWLTVWRVEWLWLSLALVAVGLYLAGVVRLRRRGDRWPLGRTVLWVSGWLVFLYCTQGAPMVYGMVLFSAHMTYHMVVSMAVPILLVLGAPVTLALRALPARPDKTLGPRELLLGLVHSRYLGVLGNPVVAAAIFFGSLVLFYFTPLFELSLRTHTGHVLMTVHFLLAGYLFAWVLVGVDPGPRRWPPSMRLLVLFATISFHAFFGVALTTGSTLLAPDFFHQLHLLGGEQLLADQRNGGAIAWAVGELPTLILALLVAAAWVRSDTAEATRRDRQADRDDDAELKAYNARLAAASAAHSRSARPGTTAPAPEPAAEPDPAAPTQGD</sequence>
<evidence type="ECO:0000256" key="3">
    <source>
        <dbReference type="ARBA" id="ARBA00022692"/>
    </source>
</evidence>
<name>A0A542Z911_9MICO</name>
<protein>
    <submittedName>
        <fullName evidence="9">Putative copper resistance protein D</fullName>
    </submittedName>
</protein>
<evidence type="ECO:0000313" key="9">
    <source>
        <dbReference type="EMBL" id="TQL56805.1"/>
    </source>
</evidence>
<dbReference type="Proteomes" id="UP000319514">
    <property type="component" value="Unassembled WGS sequence"/>
</dbReference>
<feature type="transmembrane region" description="Helical" evidence="7">
    <location>
        <begin position="520"/>
        <end position="543"/>
    </location>
</feature>
<accession>A0A542Z911</accession>
<evidence type="ECO:0000256" key="1">
    <source>
        <dbReference type="ARBA" id="ARBA00004651"/>
    </source>
</evidence>
<dbReference type="Pfam" id="PF09678">
    <property type="entry name" value="Caa3_CtaG"/>
    <property type="match status" value="1"/>
</dbReference>
<feature type="transmembrane region" description="Helical" evidence="7">
    <location>
        <begin position="604"/>
        <end position="626"/>
    </location>
</feature>
<dbReference type="PANTHER" id="PTHR34820">
    <property type="entry name" value="INNER MEMBRANE PROTEIN YEBZ"/>
    <property type="match status" value="1"/>
</dbReference>
<keyword evidence="10" id="KW-1185">Reference proteome</keyword>
<dbReference type="GO" id="GO:0006825">
    <property type="term" value="P:copper ion transport"/>
    <property type="evidence" value="ECO:0007669"/>
    <property type="project" value="InterPro"/>
</dbReference>
<feature type="transmembrane region" description="Helical" evidence="7">
    <location>
        <begin position="555"/>
        <end position="584"/>
    </location>
</feature>
<dbReference type="PANTHER" id="PTHR34820:SF4">
    <property type="entry name" value="INNER MEMBRANE PROTEIN YEBZ"/>
    <property type="match status" value="1"/>
</dbReference>
<feature type="transmembrane region" description="Helical" evidence="7">
    <location>
        <begin position="269"/>
        <end position="288"/>
    </location>
</feature>
<evidence type="ECO:0000256" key="2">
    <source>
        <dbReference type="ARBA" id="ARBA00022475"/>
    </source>
</evidence>
<dbReference type="AlphaFoldDB" id="A0A542Z911"/>
<feature type="compositionally biased region" description="Low complexity" evidence="6">
    <location>
        <begin position="656"/>
        <end position="667"/>
    </location>
</feature>
<feature type="transmembrane region" description="Helical" evidence="7">
    <location>
        <begin position="437"/>
        <end position="463"/>
    </location>
</feature>
<keyword evidence="4 7" id="KW-1133">Transmembrane helix</keyword>
<evidence type="ECO:0000256" key="6">
    <source>
        <dbReference type="SAM" id="MobiDB-lite"/>
    </source>
</evidence>
<keyword evidence="3 7" id="KW-0812">Transmembrane</keyword>
<dbReference type="InterPro" id="IPR032694">
    <property type="entry name" value="CopC/D"/>
</dbReference>
<dbReference type="Pfam" id="PF05425">
    <property type="entry name" value="CopD"/>
    <property type="match status" value="1"/>
</dbReference>
<feature type="region of interest" description="Disordered" evidence="6">
    <location>
        <begin position="656"/>
        <end position="690"/>
    </location>
</feature>
<evidence type="ECO:0000259" key="8">
    <source>
        <dbReference type="Pfam" id="PF05425"/>
    </source>
</evidence>
<dbReference type="OrthoDB" id="5241646at2"/>
<feature type="transmembrane region" description="Helical" evidence="7">
    <location>
        <begin position="236"/>
        <end position="257"/>
    </location>
</feature>
<feature type="transmembrane region" description="Helical" evidence="7">
    <location>
        <begin position="169"/>
        <end position="189"/>
    </location>
</feature>
<comment type="caution">
    <text evidence="9">The sequence shown here is derived from an EMBL/GenBank/DDBJ whole genome shotgun (WGS) entry which is preliminary data.</text>
</comment>
<dbReference type="RefSeq" id="WP_141790178.1">
    <property type="nucleotide sequence ID" value="NZ_BAAAKX010000008.1"/>
</dbReference>